<dbReference type="EMBL" id="AOFT01000007">
    <property type="protein sequence ID" value="EMR06383.1"/>
    <property type="molecule type" value="Genomic_DNA"/>
</dbReference>
<dbReference type="AlphaFoldDB" id="M7NCT6"/>
<evidence type="ECO:0000259" key="3">
    <source>
        <dbReference type="PROSITE" id="PS50966"/>
    </source>
</evidence>
<dbReference type="Proteomes" id="UP000011919">
    <property type="component" value="Unassembled WGS sequence"/>
</dbReference>
<evidence type="ECO:0000313" key="4">
    <source>
        <dbReference type="EMBL" id="EMR06383.1"/>
    </source>
</evidence>
<dbReference type="InterPro" id="IPR007527">
    <property type="entry name" value="Znf_SWIM"/>
</dbReference>
<keyword evidence="1" id="KW-0479">Metal-binding</keyword>
<dbReference type="PROSITE" id="PS50966">
    <property type="entry name" value="ZF_SWIM"/>
    <property type="match status" value="1"/>
</dbReference>
<feature type="domain" description="SWIM-type" evidence="3">
    <location>
        <begin position="48"/>
        <end position="86"/>
    </location>
</feature>
<comment type="caution">
    <text evidence="4">The sequence shown here is derived from an EMBL/GenBank/DDBJ whole genome shotgun (WGS) entry which is preliminary data.</text>
</comment>
<dbReference type="RefSeq" id="WP_008298988.1">
    <property type="nucleotide sequence ID" value="NZ_AOFT01000007.1"/>
</dbReference>
<accession>M7NCT6</accession>
<reference evidence="4 5" key="1">
    <citation type="journal article" date="2013" name="Genome Announc.">
        <title>Draft Genome Sequence of Bhargavaea cecembensis Strain DSE10T, Isolated from a Deep-Sea Sediment Sample Collected at a Depth of 5,904 m from the Chagos-Laccadive Ridge System in the Indian Ocean.</title>
        <authorList>
            <person name="Shivaji S."/>
            <person name="Ara S."/>
            <person name="Begum Z."/>
            <person name="Ruth M."/>
            <person name="Singh A."/>
            <person name="Kumar Pinnaka A."/>
        </authorList>
    </citation>
    <scope>NUCLEOTIDE SEQUENCE [LARGE SCALE GENOMIC DNA]</scope>
    <source>
        <strain evidence="4 5">DSE10</strain>
    </source>
</reference>
<sequence length="551" mass="63436">MNLTHFENRISEVILKRAHRYFLEGRVTDVREITGGEFEVVVEGTTDYEVSLVVEANGDILYSECSCPYDMGPVCKHEAAAYYEIRKILQERRLSNSVPSAELTKILEAMPRKELISLLLEQAQKDQLLREKLIGHGKPAGDGSYISGVERAIEKIEDNYSDRYGFIGYAETMDYADDMEELLDKRSDVEDPVLKAEVAWRILRKAVGALKYADDSGGSFELLIDSAIETIRQAAEEAAKEEREAGEKLLERIVVWSADKVFDEWKYISHNLLFAALELADVPDFRKRLMEWIMELFRKADEYDRRDLLDIQMELIVRGGSEEELNRFLDEYVQYSNVREEAIRRAANAGAFKEAIELARQGEEQDSEDAGLMKKWRAMRFNLHKETGQKREAEKLAWMLLVDGELNYYGELRELSADSGQLYETAKQKLKDAGTWRAERVFLSLIDQENDLPEMMARSWAKPSSITSYGKRLAGEYPEEVAEIYETYIMDTAKRSSNRGQYRELCNILKAGIGTIGKVQVESLIVRLEADYRRRPAMLDELERLKREIHS</sequence>
<keyword evidence="1" id="KW-0862">Zinc</keyword>
<organism evidence="4 5">
    <name type="scientific">Bhargavaea cecembensis DSE10</name>
    <dbReference type="NCBI Taxonomy" id="1235279"/>
    <lineage>
        <taxon>Bacteria</taxon>
        <taxon>Bacillati</taxon>
        <taxon>Bacillota</taxon>
        <taxon>Bacilli</taxon>
        <taxon>Bacillales</taxon>
        <taxon>Caryophanaceae</taxon>
        <taxon>Bhargavaea</taxon>
    </lineage>
</organism>
<feature type="coiled-coil region" evidence="2">
    <location>
        <begin position="224"/>
        <end position="252"/>
    </location>
</feature>
<keyword evidence="1" id="KW-0863">Zinc-finger</keyword>
<gene>
    <name evidence="4" type="ORF">C772_01654</name>
</gene>
<proteinExistence type="predicted"/>
<dbReference type="eggNOG" id="COG4715">
    <property type="taxonomic scope" value="Bacteria"/>
</dbReference>
<dbReference type="OrthoDB" id="26424at2"/>
<name>M7NCT6_9BACL</name>
<keyword evidence="5" id="KW-1185">Reference proteome</keyword>
<keyword evidence="2" id="KW-0175">Coiled coil</keyword>
<protein>
    <recommendedName>
        <fullName evidence="3">SWIM-type domain-containing protein</fullName>
    </recommendedName>
</protein>
<evidence type="ECO:0000256" key="2">
    <source>
        <dbReference type="SAM" id="Coils"/>
    </source>
</evidence>
<evidence type="ECO:0000313" key="5">
    <source>
        <dbReference type="Proteomes" id="UP000011919"/>
    </source>
</evidence>
<dbReference type="GO" id="GO:0008270">
    <property type="term" value="F:zinc ion binding"/>
    <property type="evidence" value="ECO:0007669"/>
    <property type="project" value="UniProtKB-KW"/>
</dbReference>
<evidence type="ECO:0000256" key="1">
    <source>
        <dbReference type="PROSITE-ProRule" id="PRU00325"/>
    </source>
</evidence>